<evidence type="ECO:0000313" key="2">
    <source>
        <dbReference type="EMBL" id="CAR65703.1"/>
    </source>
</evidence>
<dbReference type="GeneID" id="8998570"/>
<reference evidence="2 3" key="1">
    <citation type="journal article" date="2004" name="Nature">
        <title>Genome evolution in yeasts.</title>
        <authorList>
            <consortium name="Genolevures"/>
            <person name="Dujon B."/>
            <person name="Sherman D."/>
            <person name="Fischer G."/>
            <person name="Durrens P."/>
            <person name="Casaregola S."/>
            <person name="Lafontaine I."/>
            <person name="de Montigny J."/>
            <person name="Marck C."/>
            <person name="Neuveglise C."/>
            <person name="Talla E."/>
            <person name="Goffard N."/>
            <person name="Frangeul L."/>
            <person name="Aigle M."/>
            <person name="Anthouard V."/>
            <person name="Babour A."/>
            <person name="Barbe V."/>
            <person name="Barnay S."/>
            <person name="Blanchin S."/>
            <person name="Beckerich J.M."/>
            <person name="Beyne E."/>
            <person name="Bleykasten C."/>
            <person name="Boisrame A."/>
            <person name="Boyer J."/>
            <person name="Cattolico L."/>
            <person name="Confanioleri F."/>
            <person name="de Daruvar A."/>
            <person name="Despons L."/>
            <person name="Fabre E."/>
            <person name="Fairhead C."/>
            <person name="Ferry-Dumazet H."/>
            <person name="Groppi A."/>
            <person name="Hantraye F."/>
            <person name="Hennequin C."/>
            <person name="Jauniaux N."/>
            <person name="Joyet P."/>
            <person name="Kachouri R."/>
            <person name="Kerrest A."/>
            <person name="Koszul R."/>
            <person name="Lemaire M."/>
            <person name="Lesur I."/>
            <person name="Ma L."/>
            <person name="Muller H."/>
            <person name="Nicaud J.M."/>
            <person name="Nikolski M."/>
            <person name="Oztas S."/>
            <person name="Ozier-Kalogeropoulos O."/>
            <person name="Pellenz S."/>
            <person name="Potier S."/>
            <person name="Richard G.F."/>
            <person name="Straub M.L."/>
            <person name="Suleau A."/>
            <person name="Swennene D."/>
            <person name="Tekaia F."/>
            <person name="Wesolowski-Louvel M."/>
            <person name="Westhof E."/>
            <person name="Wirth B."/>
            <person name="Zeniou-Meyer M."/>
            <person name="Zivanovic I."/>
            <person name="Bolotin-Fukuhara M."/>
            <person name="Thierry A."/>
            <person name="Bouchier C."/>
            <person name="Caudron B."/>
            <person name="Scarpelli C."/>
            <person name="Gaillardin C."/>
            <person name="Weissenbach J."/>
            <person name="Wincker P."/>
            <person name="Souciet J.L."/>
        </authorList>
    </citation>
    <scope>NUCLEOTIDE SEQUENCE [LARGE SCALE GENOMIC DNA]</scope>
    <source>
        <strain evidence="3">ATCC 36239 / CBS 767 / BCRC 21394 / JCM 1990 / NBRC 0083 / IGC 2968</strain>
    </source>
</reference>
<dbReference type="STRING" id="284592.B5RTM0"/>
<dbReference type="VEuPathDB" id="FungiDB:DEHA2D18370g"/>
<dbReference type="Proteomes" id="UP000000599">
    <property type="component" value="Chromosome D"/>
</dbReference>
<dbReference type="InterPro" id="IPR036638">
    <property type="entry name" value="HLH_DNA-bd_sf"/>
</dbReference>
<dbReference type="OrthoDB" id="5778525at2759"/>
<feature type="region of interest" description="Disordered" evidence="1">
    <location>
        <begin position="219"/>
        <end position="239"/>
    </location>
</feature>
<dbReference type="KEGG" id="dha:DEHA2D18370g"/>
<evidence type="ECO:0000256" key="1">
    <source>
        <dbReference type="SAM" id="MobiDB-lite"/>
    </source>
</evidence>
<dbReference type="InParanoid" id="B5RTM0"/>
<dbReference type="HOGENOM" id="CLU_049337_0_0_1"/>
<feature type="region of interest" description="Disordered" evidence="1">
    <location>
        <begin position="251"/>
        <end position="276"/>
    </location>
</feature>
<proteinExistence type="predicted"/>
<dbReference type="SUPFAM" id="SSF47459">
    <property type="entry name" value="HLH, helix-loop-helix DNA-binding domain"/>
    <property type="match status" value="1"/>
</dbReference>
<name>B5RTM0_DEBHA</name>
<dbReference type="EMBL" id="CR382136">
    <property type="protein sequence ID" value="CAR65703.1"/>
    <property type="molecule type" value="Genomic_DNA"/>
</dbReference>
<gene>
    <name evidence="2" type="ordered locus">DEHA2D18370g</name>
</gene>
<sequence length="371" mass="42087">MSQSNSGELGNIGDKTYEHIYGIDKIDIPEVDDNDSDIFEVSYKNMDFNDMDFEQTYTMYSTLQQKKALNVMDQLQKVQMLNEQYCTGIGQYEQVEDMKGGYAHESSKTMESQPRDDFDQFFSNTESNALEKFLDNLANSSGSSNPMHMYNDGQSNYQHDFPVFELHTMKAPAMPMPTPPQHSISPSDPQMIGHNTQGAMSNTKKSLVDALEHPSLRNLTTPDVCQLPTPLDSRQSSTSFNVVSDQDLDQDSFSSELSTPQAGSPGAKKRKRSCHKPLLTVEQKRLNHSLSEKKRRQSCKLAYERCLRLITNINDYTDMKVDNSKGKSKRKQINKDGLPNLSKHTALTKITNEMVKIKSQNDRLKKLLNLE</sequence>
<dbReference type="GO" id="GO:0046983">
    <property type="term" value="F:protein dimerization activity"/>
    <property type="evidence" value="ECO:0007669"/>
    <property type="project" value="InterPro"/>
</dbReference>
<evidence type="ECO:0000313" key="3">
    <source>
        <dbReference type="Proteomes" id="UP000000599"/>
    </source>
</evidence>
<accession>B5RTM0</accession>
<dbReference type="AlphaFoldDB" id="B5RTM0"/>
<dbReference type="eggNOG" id="ENOG502S7SS">
    <property type="taxonomic scope" value="Eukaryota"/>
</dbReference>
<dbReference type="RefSeq" id="XP_002770349.1">
    <property type="nucleotide sequence ID" value="XM_002770303.1"/>
</dbReference>
<dbReference type="OMA" id="QFAYERA"/>
<protein>
    <submittedName>
        <fullName evidence="2">DEHA2D18370p</fullName>
    </submittedName>
</protein>
<organism evidence="2 3">
    <name type="scientific">Debaryomyces hansenii (strain ATCC 36239 / CBS 767 / BCRC 21394 / JCM 1990 / NBRC 0083 / IGC 2968)</name>
    <name type="common">Yeast</name>
    <name type="synonym">Torulaspora hansenii</name>
    <dbReference type="NCBI Taxonomy" id="284592"/>
    <lineage>
        <taxon>Eukaryota</taxon>
        <taxon>Fungi</taxon>
        <taxon>Dikarya</taxon>
        <taxon>Ascomycota</taxon>
        <taxon>Saccharomycotina</taxon>
        <taxon>Pichiomycetes</taxon>
        <taxon>Debaryomycetaceae</taxon>
        <taxon>Debaryomyces</taxon>
    </lineage>
</organism>
<feature type="region of interest" description="Disordered" evidence="1">
    <location>
        <begin position="321"/>
        <end position="340"/>
    </location>
</feature>
<keyword evidence="3" id="KW-1185">Reference proteome</keyword>